<organism evidence="2 3">
    <name type="scientific">Mycobacterium deserti</name>
    <dbReference type="NCBI Taxonomy" id="2978347"/>
    <lineage>
        <taxon>Bacteria</taxon>
        <taxon>Bacillati</taxon>
        <taxon>Actinomycetota</taxon>
        <taxon>Actinomycetes</taxon>
        <taxon>Mycobacteriales</taxon>
        <taxon>Mycobacteriaceae</taxon>
        <taxon>Mycobacterium</taxon>
    </lineage>
</organism>
<dbReference type="RefSeq" id="WP_260991910.1">
    <property type="nucleotide sequence ID" value="NZ_JAODWD010000001.1"/>
</dbReference>
<evidence type="ECO:0000259" key="1">
    <source>
        <dbReference type="Pfam" id="PF07683"/>
    </source>
</evidence>
<proteinExistence type="predicted"/>
<dbReference type="SUPFAM" id="SSF90002">
    <property type="entry name" value="Hypothetical protein YjiA, C-terminal domain"/>
    <property type="match status" value="1"/>
</dbReference>
<evidence type="ECO:0000313" key="2">
    <source>
        <dbReference type="EMBL" id="MCT7657906.1"/>
    </source>
</evidence>
<name>A0ABT2M6L7_9MYCO</name>
<gene>
    <name evidence="2" type="ORF">N4S67_05680</name>
</gene>
<feature type="domain" description="CobW C-terminal" evidence="1">
    <location>
        <begin position="12"/>
        <end position="56"/>
    </location>
</feature>
<sequence>MHLLHSARGPDQAGPNLVIELAQYWSTTELKPSQEIVFIGIRIDRAKLTQLLDSALLTDAEMAQGERAWLAYPDPLPAWGVTHSHTH</sequence>
<protein>
    <submittedName>
        <fullName evidence="2">GTP-binding protein</fullName>
    </submittedName>
</protein>
<keyword evidence="3" id="KW-1185">Reference proteome</keyword>
<comment type="caution">
    <text evidence="2">The sequence shown here is derived from an EMBL/GenBank/DDBJ whole genome shotgun (WGS) entry which is preliminary data.</text>
</comment>
<dbReference type="Proteomes" id="UP001206639">
    <property type="component" value="Unassembled WGS sequence"/>
</dbReference>
<dbReference type="EMBL" id="JAODWD010000001">
    <property type="protein sequence ID" value="MCT7657906.1"/>
    <property type="molecule type" value="Genomic_DNA"/>
</dbReference>
<dbReference type="InterPro" id="IPR011629">
    <property type="entry name" value="CobW-like_C"/>
</dbReference>
<reference evidence="3" key="1">
    <citation type="submission" date="2023-07" db="EMBL/GenBank/DDBJ databases">
        <authorList>
            <person name="Deng Y."/>
            <person name="Zhang Y.-Q."/>
        </authorList>
    </citation>
    <scope>NUCLEOTIDE SEQUENCE [LARGE SCALE GENOMIC DNA]</scope>
    <source>
        <strain evidence="3">CPCC 205710</strain>
    </source>
</reference>
<accession>A0ABT2M6L7</accession>
<dbReference type="Pfam" id="PF07683">
    <property type="entry name" value="CobW_C"/>
    <property type="match status" value="1"/>
</dbReference>
<evidence type="ECO:0000313" key="3">
    <source>
        <dbReference type="Proteomes" id="UP001206639"/>
    </source>
</evidence>